<keyword evidence="3" id="KW-0132">Cell division</keyword>
<dbReference type="InterPro" id="IPR045091">
    <property type="entry name" value="Mad2-like"/>
</dbReference>
<keyword evidence="4" id="KW-0498">Mitosis</keyword>
<organism evidence="8">
    <name type="scientific">Sesamum radiatum</name>
    <name type="common">Black benniseed</name>
    <dbReference type="NCBI Taxonomy" id="300843"/>
    <lineage>
        <taxon>Eukaryota</taxon>
        <taxon>Viridiplantae</taxon>
        <taxon>Streptophyta</taxon>
        <taxon>Embryophyta</taxon>
        <taxon>Tracheophyta</taxon>
        <taxon>Spermatophyta</taxon>
        <taxon>Magnoliopsida</taxon>
        <taxon>eudicotyledons</taxon>
        <taxon>Gunneridae</taxon>
        <taxon>Pentapetalae</taxon>
        <taxon>asterids</taxon>
        <taxon>lamiids</taxon>
        <taxon>Lamiales</taxon>
        <taxon>Pedaliaceae</taxon>
        <taxon>Sesamum</taxon>
    </lineage>
</organism>
<evidence type="ECO:0000256" key="6">
    <source>
        <dbReference type="ARBA" id="ARBA00023306"/>
    </source>
</evidence>
<reference evidence="8" key="1">
    <citation type="submission" date="2020-06" db="EMBL/GenBank/DDBJ databases">
        <authorList>
            <person name="Li T."/>
            <person name="Hu X."/>
            <person name="Zhang T."/>
            <person name="Song X."/>
            <person name="Zhang H."/>
            <person name="Dai N."/>
            <person name="Sheng W."/>
            <person name="Hou X."/>
            <person name="Wei L."/>
        </authorList>
    </citation>
    <scope>NUCLEOTIDE SEQUENCE</scope>
    <source>
        <strain evidence="8">G02</strain>
        <tissue evidence="8">Leaf</tissue>
    </source>
</reference>
<evidence type="ECO:0000256" key="3">
    <source>
        <dbReference type="ARBA" id="ARBA00022618"/>
    </source>
</evidence>
<keyword evidence="5" id="KW-0539">Nucleus</keyword>
<reference evidence="8" key="2">
    <citation type="journal article" date="2024" name="Plant">
        <title>Genomic evolution and insights into agronomic trait innovations of Sesamum species.</title>
        <authorList>
            <person name="Miao H."/>
            <person name="Wang L."/>
            <person name="Qu L."/>
            <person name="Liu H."/>
            <person name="Sun Y."/>
            <person name="Le M."/>
            <person name="Wang Q."/>
            <person name="Wei S."/>
            <person name="Zheng Y."/>
            <person name="Lin W."/>
            <person name="Duan Y."/>
            <person name="Cao H."/>
            <person name="Xiong S."/>
            <person name="Wang X."/>
            <person name="Wei L."/>
            <person name="Li C."/>
            <person name="Ma Q."/>
            <person name="Ju M."/>
            <person name="Zhao R."/>
            <person name="Li G."/>
            <person name="Mu C."/>
            <person name="Tian Q."/>
            <person name="Mei H."/>
            <person name="Zhang T."/>
            <person name="Gao T."/>
            <person name="Zhang H."/>
        </authorList>
    </citation>
    <scope>NUCLEOTIDE SEQUENCE</scope>
    <source>
        <strain evidence="8">G02</strain>
    </source>
</reference>
<evidence type="ECO:0000256" key="4">
    <source>
        <dbReference type="ARBA" id="ARBA00022776"/>
    </source>
</evidence>
<evidence type="ECO:0000256" key="5">
    <source>
        <dbReference type="ARBA" id="ARBA00023242"/>
    </source>
</evidence>
<feature type="non-terminal residue" evidence="8">
    <location>
        <position position="53"/>
    </location>
</feature>
<protein>
    <submittedName>
        <fullName evidence="8">Mitotic spindle checkpoint protein MAD2</fullName>
    </submittedName>
</protein>
<dbReference type="InterPro" id="IPR036570">
    <property type="entry name" value="HORMA_dom_sf"/>
</dbReference>
<dbReference type="InterPro" id="IPR003511">
    <property type="entry name" value="HORMA_dom"/>
</dbReference>
<dbReference type="GO" id="GO:0000776">
    <property type="term" value="C:kinetochore"/>
    <property type="evidence" value="ECO:0007669"/>
    <property type="project" value="TreeGrafter"/>
</dbReference>
<evidence type="ECO:0000259" key="7">
    <source>
        <dbReference type="PROSITE" id="PS50815"/>
    </source>
</evidence>
<dbReference type="PROSITE" id="PS50815">
    <property type="entry name" value="HORMA"/>
    <property type="match status" value="1"/>
</dbReference>
<dbReference type="PANTHER" id="PTHR11842">
    <property type="entry name" value="MITOTIC SPINDLE ASSEMBLY CHECKPOINT PROTEIN MAD2"/>
    <property type="match status" value="1"/>
</dbReference>
<sequence length="53" mass="6077">MLIGRKFCFSILYNRGVYPEESFARVKKYGLPMLLTQDEGVKSFISNLTSQLS</sequence>
<feature type="domain" description="HORMA" evidence="7">
    <location>
        <begin position="1"/>
        <end position="53"/>
    </location>
</feature>
<comment type="subcellular location">
    <subcellularLocation>
        <location evidence="1">Nucleus</location>
    </subcellularLocation>
</comment>
<evidence type="ECO:0000256" key="2">
    <source>
        <dbReference type="ARBA" id="ARBA00010348"/>
    </source>
</evidence>
<dbReference type="GO" id="GO:0005654">
    <property type="term" value="C:nucleoplasm"/>
    <property type="evidence" value="ECO:0007669"/>
    <property type="project" value="TreeGrafter"/>
</dbReference>
<keyword evidence="6" id="KW-0131">Cell cycle</keyword>
<proteinExistence type="inferred from homology"/>
<evidence type="ECO:0000313" key="8">
    <source>
        <dbReference type="EMBL" id="KAL0281782.1"/>
    </source>
</evidence>
<name>A0AAW2IIY5_SESRA</name>
<comment type="caution">
    <text evidence="8">The sequence shown here is derived from an EMBL/GenBank/DDBJ whole genome shotgun (WGS) entry which is preliminary data.</text>
</comment>
<dbReference type="SUPFAM" id="SSF56019">
    <property type="entry name" value="The spindle assembly checkpoint protein mad2"/>
    <property type="match status" value="1"/>
</dbReference>
<dbReference type="EMBL" id="JACGWJ010001567">
    <property type="protein sequence ID" value="KAL0281782.1"/>
    <property type="molecule type" value="Genomic_DNA"/>
</dbReference>
<dbReference type="GO" id="GO:0007094">
    <property type="term" value="P:mitotic spindle assembly checkpoint signaling"/>
    <property type="evidence" value="ECO:0007669"/>
    <property type="project" value="TreeGrafter"/>
</dbReference>
<evidence type="ECO:0000256" key="1">
    <source>
        <dbReference type="ARBA" id="ARBA00004123"/>
    </source>
</evidence>
<dbReference type="GO" id="GO:0051301">
    <property type="term" value="P:cell division"/>
    <property type="evidence" value="ECO:0007669"/>
    <property type="project" value="UniProtKB-KW"/>
</dbReference>
<comment type="similarity">
    <text evidence="2">Belongs to the MAD2 family.</text>
</comment>
<gene>
    <name evidence="8" type="ORF">Sradi_7287500</name>
</gene>
<dbReference type="AlphaFoldDB" id="A0AAW2IIY5"/>
<dbReference type="Gene3D" id="3.30.900.10">
    <property type="entry name" value="HORMA domain"/>
    <property type="match status" value="1"/>
</dbReference>
<dbReference type="GO" id="GO:0005737">
    <property type="term" value="C:cytoplasm"/>
    <property type="evidence" value="ECO:0007669"/>
    <property type="project" value="TreeGrafter"/>
</dbReference>
<accession>A0AAW2IIY5</accession>
<dbReference type="PANTHER" id="PTHR11842:SF11">
    <property type="entry name" value="MITOTIC SPINDLE ASSEMBLY CHECKPOINT PROTEIN MAD2A"/>
    <property type="match status" value="1"/>
</dbReference>